<evidence type="ECO:0000259" key="7">
    <source>
        <dbReference type="PROSITE" id="PS50066"/>
    </source>
</evidence>
<comment type="caution">
    <text evidence="8">The sequence shown here is derived from an EMBL/GenBank/DDBJ whole genome shotgun (WGS) entry which is preliminary data.</text>
</comment>
<keyword evidence="9" id="KW-1185">Reference proteome</keyword>
<keyword evidence="5" id="KW-0539">Nucleus</keyword>
<accession>A0AAV5BES3</accession>
<organism evidence="8 9">
    <name type="scientific">Eleusine coracana subsp. coracana</name>
    <dbReference type="NCBI Taxonomy" id="191504"/>
    <lineage>
        <taxon>Eukaryota</taxon>
        <taxon>Viridiplantae</taxon>
        <taxon>Streptophyta</taxon>
        <taxon>Embryophyta</taxon>
        <taxon>Tracheophyta</taxon>
        <taxon>Spermatophyta</taxon>
        <taxon>Magnoliopsida</taxon>
        <taxon>Liliopsida</taxon>
        <taxon>Poales</taxon>
        <taxon>Poaceae</taxon>
        <taxon>PACMAD clade</taxon>
        <taxon>Chloridoideae</taxon>
        <taxon>Cynodonteae</taxon>
        <taxon>Eleusininae</taxon>
        <taxon>Eleusine</taxon>
    </lineage>
</organism>
<dbReference type="SMART" id="SM00432">
    <property type="entry name" value="MADS"/>
    <property type="match status" value="1"/>
</dbReference>
<feature type="domain" description="MADS-box" evidence="7">
    <location>
        <begin position="1"/>
        <end position="50"/>
    </location>
</feature>
<dbReference type="InterPro" id="IPR033897">
    <property type="entry name" value="SRF-like_MADS-box"/>
</dbReference>
<keyword evidence="6" id="KW-0175">Coiled coil</keyword>
<evidence type="ECO:0000313" key="9">
    <source>
        <dbReference type="Proteomes" id="UP001054889"/>
    </source>
</evidence>
<feature type="coiled-coil region" evidence="6">
    <location>
        <begin position="88"/>
        <end position="115"/>
    </location>
</feature>
<dbReference type="GO" id="GO:0000987">
    <property type="term" value="F:cis-regulatory region sequence-specific DNA binding"/>
    <property type="evidence" value="ECO:0007669"/>
    <property type="project" value="InterPro"/>
</dbReference>
<dbReference type="PROSITE" id="PS50066">
    <property type="entry name" value="MADS_BOX_2"/>
    <property type="match status" value="1"/>
</dbReference>
<dbReference type="Proteomes" id="UP001054889">
    <property type="component" value="Unassembled WGS sequence"/>
</dbReference>
<dbReference type="SUPFAM" id="SSF55455">
    <property type="entry name" value="SRF-like"/>
    <property type="match status" value="1"/>
</dbReference>
<evidence type="ECO:0000256" key="3">
    <source>
        <dbReference type="ARBA" id="ARBA00023125"/>
    </source>
</evidence>
<dbReference type="GO" id="GO:0000981">
    <property type="term" value="F:DNA-binding transcription factor activity, RNA polymerase II-specific"/>
    <property type="evidence" value="ECO:0007669"/>
    <property type="project" value="InterPro"/>
</dbReference>
<keyword evidence="4" id="KW-0804">Transcription</keyword>
<reference evidence="8" key="1">
    <citation type="journal article" date="2018" name="DNA Res.">
        <title>Multiple hybrid de novo genome assembly of finger millet, an orphan allotetraploid crop.</title>
        <authorList>
            <person name="Hatakeyama M."/>
            <person name="Aluri S."/>
            <person name="Balachadran M.T."/>
            <person name="Sivarajan S.R."/>
            <person name="Patrignani A."/>
            <person name="Gruter S."/>
            <person name="Poveda L."/>
            <person name="Shimizu-Inatsugi R."/>
            <person name="Baeten J."/>
            <person name="Francoijs K.J."/>
            <person name="Nataraja K.N."/>
            <person name="Reddy Y.A.N."/>
            <person name="Phadnis S."/>
            <person name="Ravikumar R.L."/>
            <person name="Schlapbach R."/>
            <person name="Sreeman S.M."/>
            <person name="Shimizu K.K."/>
        </authorList>
    </citation>
    <scope>NUCLEOTIDE SEQUENCE</scope>
</reference>
<dbReference type="PRINTS" id="PR00404">
    <property type="entry name" value="MADSDOMAIN"/>
</dbReference>
<sequence>MARKKVNLQYITDDAARRATLRKRRPGLMKKASELATLCDVEVCVVVYAEGEPEPQVWPPSAADATRILGRFNDVPEMEQYKKMMDMEGFLTQRVAKLREQLEKTRRENHAQETVLLLHDVIVGRRPGGLAGLSAEELASLGAMVNSRIQEVTERIERLNKEQGLDDPITTLQLSLPSPASNTAGASDMVSAGPDPQGWLLSVAKDGGFGGESGSCFGGGDAGASISGGLGDLRQLGN</sequence>
<evidence type="ECO:0000313" key="8">
    <source>
        <dbReference type="EMBL" id="GJM85006.1"/>
    </source>
</evidence>
<evidence type="ECO:0000256" key="6">
    <source>
        <dbReference type="SAM" id="Coils"/>
    </source>
</evidence>
<evidence type="ECO:0000256" key="2">
    <source>
        <dbReference type="ARBA" id="ARBA00023015"/>
    </source>
</evidence>
<comment type="subcellular location">
    <subcellularLocation>
        <location evidence="1">Nucleus</location>
    </subcellularLocation>
</comment>
<gene>
    <name evidence="8" type="primary">ga00733</name>
    <name evidence="8" type="ORF">PR202_ga00733</name>
</gene>
<evidence type="ECO:0000256" key="1">
    <source>
        <dbReference type="ARBA" id="ARBA00004123"/>
    </source>
</evidence>
<dbReference type="Gene3D" id="3.40.1810.10">
    <property type="entry name" value="Transcription factor, MADS-box"/>
    <property type="match status" value="1"/>
</dbReference>
<dbReference type="GO" id="GO:0005634">
    <property type="term" value="C:nucleus"/>
    <property type="evidence" value="ECO:0007669"/>
    <property type="project" value="UniProtKB-SubCell"/>
</dbReference>
<evidence type="ECO:0000256" key="5">
    <source>
        <dbReference type="ARBA" id="ARBA00023242"/>
    </source>
</evidence>
<dbReference type="GO" id="GO:0045944">
    <property type="term" value="P:positive regulation of transcription by RNA polymerase II"/>
    <property type="evidence" value="ECO:0007669"/>
    <property type="project" value="InterPro"/>
</dbReference>
<name>A0AAV5BES3_ELECO</name>
<reference evidence="8" key="2">
    <citation type="submission" date="2021-12" db="EMBL/GenBank/DDBJ databases">
        <title>Resequencing data analysis of finger millet.</title>
        <authorList>
            <person name="Hatakeyama M."/>
            <person name="Aluri S."/>
            <person name="Balachadran M.T."/>
            <person name="Sivarajan S.R."/>
            <person name="Poveda L."/>
            <person name="Shimizu-Inatsugi R."/>
            <person name="Schlapbach R."/>
            <person name="Sreeman S.M."/>
            <person name="Shimizu K.K."/>
        </authorList>
    </citation>
    <scope>NUCLEOTIDE SEQUENCE</scope>
</reference>
<proteinExistence type="predicted"/>
<dbReference type="CDD" id="cd00266">
    <property type="entry name" value="MADS_SRF_like"/>
    <property type="match status" value="1"/>
</dbReference>
<dbReference type="InterPro" id="IPR002100">
    <property type="entry name" value="TF_MADSbox"/>
</dbReference>
<dbReference type="InterPro" id="IPR050142">
    <property type="entry name" value="MADS-box/MEF2_TF"/>
</dbReference>
<dbReference type="Pfam" id="PF00319">
    <property type="entry name" value="SRF-TF"/>
    <property type="match status" value="1"/>
</dbReference>
<dbReference type="InterPro" id="IPR036879">
    <property type="entry name" value="TF_MADSbox_sf"/>
</dbReference>
<protein>
    <recommendedName>
        <fullName evidence="7">MADS-box domain-containing protein</fullName>
    </recommendedName>
</protein>
<dbReference type="AlphaFoldDB" id="A0AAV5BES3"/>
<keyword evidence="2" id="KW-0805">Transcription regulation</keyword>
<dbReference type="EMBL" id="BQKI01000001">
    <property type="protein sequence ID" value="GJM85006.1"/>
    <property type="molecule type" value="Genomic_DNA"/>
</dbReference>
<evidence type="ECO:0000256" key="4">
    <source>
        <dbReference type="ARBA" id="ARBA00023163"/>
    </source>
</evidence>
<dbReference type="PANTHER" id="PTHR48019">
    <property type="entry name" value="SERUM RESPONSE FACTOR HOMOLOG"/>
    <property type="match status" value="1"/>
</dbReference>
<keyword evidence="3" id="KW-0238">DNA-binding</keyword>
<dbReference type="GO" id="GO:0046983">
    <property type="term" value="F:protein dimerization activity"/>
    <property type="evidence" value="ECO:0007669"/>
    <property type="project" value="InterPro"/>
</dbReference>